<evidence type="ECO:0000259" key="5">
    <source>
        <dbReference type="Pfam" id="PF06458"/>
    </source>
</evidence>
<feature type="region of interest" description="Disordered" evidence="2">
    <location>
        <begin position="777"/>
        <end position="813"/>
    </location>
</feature>
<comment type="caution">
    <text evidence="6">The sequence shown here is derived from an EMBL/GenBank/DDBJ whole genome shotgun (WGS) entry which is preliminary data.</text>
</comment>
<dbReference type="Proteomes" id="UP000032287">
    <property type="component" value="Unassembled WGS sequence"/>
</dbReference>
<feature type="domain" description="MucBP" evidence="5">
    <location>
        <begin position="155"/>
        <end position="209"/>
    </location>
</feature>
<evidence type="ECO:0000256" key="1">
    <source>
        <dbReference type="ARBA" id="ARBA00022737"/>
    </source>
</evidence>
<feature type="transmembrane region" description="Helical" evidence="3">
    <location>
        <begin position="916"/>
        <end position="937"/>
    </location>
</feature>
<dbReference type="eggNOG" id="COG4932">
    <property type="taxonomic scope" value="Bacteria"/>
</dbReference>
<feature type="region of interest" description="Disordered" evidence="2">
    <location>
        <begin position="473"/>
        <end position="531"/>
    </location>
</feature>
<evidence type="ECO:0000256" key="4">
    <source>
        <dbReference type="SAM" id="SignalP"/>
    </source>
</evidence>
<dbReference type="STRING" id="137591.AO080_00745"/>
<reference evidence="6 7" key="1">
    <citation type="journal article" date="2015" name="Microbiology (Mosc.)">
        <title>Genomics of the Weissella cibaria species with an examination of its metabolic traits.</title>
        <authorList>
            <person name="Lynch K.M."/>
            <person name="Lucid A."/>
            <person name="Arendt E.K."/>
            <person name="Sleator R.D."/>
            <person name="Lucey B."/>
            <person name="Coffey A."/>
        </authorList>
    </citation>
    <scope>NUCLEOTIDE SEQUENCE [LARGE SCALE GENOMIC DNA]</scope>
    <source>
        <strain evidence="6 7">MG1</strain>
    </source>
</reference>
<keyword evidence="1" id="KW-0677">Repeat</keyword>
<keyword evidence="7" id="KW-1185">Reference proteome</keyword>
<dbReference type="InterPro" id="IPR009459">
    <property type="entry name" value="MucBP_dom"/>
</dbReference>
<feature type="compositionally biased region" description="Basic and acidic residues" evidence="2">
    <location>
        <begin position="778"/>
        <end position="787"/>
    </location>
</feature>
<dbReference type="PATRIC" id="fig|137591.25.peg.552"/>
<name>A0A0D1LTL6_9LACO</name>
<sequence precursor="true">MDTYKVSRRSATRRLLFSVALLGTVTLSAPISVVAATDGFSVTTPSSTYDVANGFLTFDSQTSKDQSWLVPSGNWYFSVNTADINTGLANPEVHAIYISAYGQRTQLTFNGDGTQTLTGDRGVSYRVQVKNGEVSLYNGGSNASMDIPVRTTQTTYFKDVNGKDIAPAVAQSNAIVGQDYTTTSKVIPGYTLTETPVNATGTVSHQKTTYVVGTTTTEPLYDDNGRQWAIATKTITDPAGSIIETLQVTDRNGNPISGVLRPSEGGSIVPGSYGTFAGLSRYGAPYGTLYLTNHNIEPDTVTYVYKKNQETANIVLKTPDGTVLGKTTVTGDYGDTPSYTPPTIPGYTLTKTPTINPLNDDDTPTYEYEYTPKNETATVKAEVIDANGNPTGKYLQIDSSYKYPIEQSGPFNSSYKFGIPVLSGTDADEYMYAGSGQASDSEKDYYDPESGIVTGVYMDDTNTVTYYFREKPKPITPTVPVTPSTPDDGKNGNDGDKTNTGNGGDTTTPATPTTPETPDAPTKNPTITPDPNFVMGSATIEYVYADGSQAAEPGAQSGRVGADYGFDAPDKPGYTKTVTGDALSGILGDQPKHIIVTYTPIEQTIKVHHVDEQGNKLADDTTMTGVTGDTATAEAYDTIKGYKVKGASEQSVTFGKDGDVTFVYTKNTKKVTVVPFTRDKNGNRVPIPGQTQVVEVPWEDNQTKVPVSDLPNIPYYTRGDVAVDGGYATVDGDYIKVDTSTNPPTLWVEYTPDTSNPVVGEDVGTNTDYPGKIVPVDPDGKTLKPDGDASYNDKPGTKVKTPTVPGYTAEVPNVEVPVGGGDIKVTYHKKPVSDVDTKSNTPIAQAVKDVHEATPTPTTASPATTPADNTTTTSSDNTTTTSSDNTPVKSDDNATATKSDDKPALAQLLPETGQDLQVGVSIIGLVMLAFAAIYAFVIRPVRRRNK</sequence>
<evidence type="ECO:0000313" key="6">
    <source>
        <dbReference type="EMBL" id="KIU21877.1"/>
    </source>
</evidence>
<dbReference type="RefSeq" id="WP_043710815.1">
    <property type="nucleotide sequence ID" value="NZ_JALOCT010000003.1"/>
</dbReference>
<feature type="domain" description="MucBP" evidence="5">
    <location>
        <begin position="604"/>
        <end position="665"/>
    </location>
</feature>
<dbReference type="EMBL" id="JWHU01000006">
    <property type="protein sequence ID" value="KIU21877.1"/>
    <property type="molecule type" value="Genomic_DNA"/>
</dbReference>
<evidence type="ECO:0000256" key="3">
    <source>
        <dbReference type="SAM" id="Phobius"/>
    </source>
</evidence>
<feature type="compositionally biased region" description="Low complexity" evidence="2">
    <location>
        <begin position="854"/>
        <end position="887"/>
    </location>
</feature>
<keyword evidence="3" id="KW-0472">Membrane</keyword>
<dbReference type="AlphaFoldDB" id="A0A0D1LTL6"/>
<gene>
    <name evidence="6" type="ORF">QX99_00569</name>
</gene>
<proteinExistence type="predicted"/>
<feature type="region of interest" description="Disordered" evidence="2">
    <location>
        <begin position="846"/>
        <end position="902"/>
    </location>
</feature>
<dbReference type="Pfam" id="PF06458">
    <property type="entry name" value="MucBP"/>
    <property type="match status" value="3"/>
</dbReference>
<keyword evidence="3" id="KW-1133">Transmembrane helix</keyword>
<evidence type="ECO:0000313" key="7">
    <source>
        <dbReference type="Proteomes" id="UP000032287"/>
    </source>
</evidence>
<feature type="signal peptide" evidence="4">
    <location>
        <begin position="1"/>
        <end position="35"/>
    </location>
</feature>
<dbReference type="Gene3D" id="3.10.20.320">
    <property type="entry name" value="Putative peptidoglycan bound protein (lpxtg motif)"/>
    <property type="match status" value="3"/>
</dbReference>
<feature type="chain" id="PRO_5039189709" description="MucBP domain-containing protein" evidence="4">
    <location>
        <begin position="36"/>
        <end position="946"/>
    </location>
</feature>
<feature type="domain" description="MucBP" evidence="5">
    <location>
        <begin position="539"/>
        <end position="599"/>
    </location>
</feature>
<organism evidence="6 7">
    <name type="scientific">Weissella cibaria</name>
    <dbReference type="NCBI Taxonomy" id="137591"/>
    <lineage>
        <taxon>Bacteria</taxon>
        <taxon>Bacillati</taxon>
        <taxon>Bacillota</taxon>
        <taxon>Bacilli</taxon>
        <taxon>Lactobacillales</taxon>
        <taxon>Lactobacillaceae</taxon>
        <taxon>Weissella</taxon>
    </lineage>
</organism>
<keyword evidence="4" id="KW-0732">Signal</keyword>
<keyword evidence="3" id="KW-0812">Transmembrane</keyword>
<evidence type="ECO:0000256" key="2">
    <source>
        <dbReference type="SAM" id="MobiDB-lite"/>
    </source>
</evidence>
<accession>A0A0D1LTL6</accession>
<protein>
    <recommendedName>
        <fullName evidence="5">MucBP domain-containing protein</fullName>
    </recommendedName>
</protein>
<feature type="compositionally biased region" description="Low complexity" evidence="2">
    <location>
        <begin position="505"/>
        <end position="522"/>
    </location>
</feature>
<feature type="compositionally biased region" description="Basic and acidic residues" evidence="2">
    <location>
        <begin position="487"/>
        <end position="497"/>
    </location>
</feature>
<feature type="compositionally biased region" description="Low complexity" evidence="2">
    <location>
        <begin position="476"/>
        <end position="486"/>
    </location>
</feature>
<feature type="region of interest" description="Disordered" evidence="2">
    <location>
        <begin position="334"/>
        <end position="360"/>
    </location>
</feature>